<dbReference type="InterPro" id="IPR043128">
    <property type="entry name" value="Rev_trsase/Diguanyl_cyclase"/>
</dbReference>
<dbReference type="PROSITE" id="PS50887">
    <property type="entry name" value="GGDEF"/>
    <property type="match status" value="1"/>
</dbReference>
<evidence type="ECO:0000259" key="1">
    <source>
        <dbReference type="PROSITE" id="PS50883"/>
    </source>
</evidence>
<dbReference type="GO" id="GO:0071111">
    <property type="term" value="F:cyclic-guanylate-specific phosphodiesterase activity"/>
    <property type="evidence" value="ECO:0007669"/>
    <property type="project" value="InterPro"/>
</dbReference>
<dbReference type="Pfam" id="PF00563">
    <property type="entry name" value="EAL"/>
    <property type="match status" value="1"/>
</dbReference>
<dbReference type="STRING" id="1172194.WQQ_28180"/>
<dbReference type="InterPro" id="IPR050706">
    <property type="entry name" value="Cyclic-di-GMP_PDE-like"/>
</dbReference>
<dbReference type="SUPFAM" id="SSF55073">
    <property type="entry name" value="Nucleotide cyclase"/>
    <property type="match status" value="1"/>
</dbReference>
<proteinExistence type="predicted"/>
<dbReference type="InterPro" id="IPR029787">
    <property type="entry name" value="Nucleotide_cyclase"/>
</dbReference>
<gene>
    <name evidence="3" type="ORF">WQQ_28180</name>
</gene>
<feature type="domain" description="EAL" evidence="1">
    <location>
        <begin position="184"/>
        <end position="441"/>
    </location>
</feature>
<dbReference type="Gene3D" id="3.20.20.450">
    <property type="entry name" value="EAL domain"/>
    <property type="match status" value="1"/>
</dbReference>
<evidence type="ECO:0000259" key="2">
    <source>
        <dbReference type="PROSITE" id="PS50887"/>
    </source>
</evidence>
<dbReference type="SMART" id="SM00052">
    <property type="entry name" value="EAL"/>
    <property type="match status" value="1"/>
</dbReference>
<keyword evidence="4" id="KW-1185">Reference proteome</keyword>
<dbReference type="Pfam" id="PF00990">
    <property type="entry name" value="GGDEF"/>
    <property type="match status" value="1"/>
</dbReference>
<dbReference type="SUPFAM" id="SSF141868">
    <property type="entry name" value="EAL domain-like"/>
    <property type="match status" value="1"/>
</dbReference>
<dbReference type="SMART" id="SM00267">
    <property type="entry name" value="GGDEF"/>
    <property type="match status" value="1"/>
</dbReference>
<comment type="caution">
    <text evidence="3">The sequence shown here is derived from an EMBL/GenBank/DDBJ whole genome shotgun (WGS) entry which is preliminary data.</text>
</comment>
<dbReference type="EMBL" id="AKGD01000002">
    <property type="protein sequence ID" value="EIT69236.1"/>
    <property type="molecule type" value="Genomic_DNA"/>
</dbReference>
<reference evidence="3 4" key="1">
    <citation type="journal article" date="2012" name="J. Bacteriol.">
        <title>Genome Sequence of n-Alkane-Degrading Hydrocarboniphaga effusa Strain AP103T (ATCC BAA-332T).</title>
        <authorList>
            <person name="Chang H.K."/>
            <person name="Zylstra G.J."/>
            <person name="Chae J.C."/>
        </authorList>
    </citation>
    <scope>NUCLEOTIDE SEQUENCE [LARGE SCALE GENOMIC DNA]</scope>
    <source>
        <strain evidence="3 4">AP103</strain>
    </source>
</reference>
<dbReference type="InterPro" id="IPR000160">
    <property type="entry name" value="GGDEF_dom"/>
</dbReference>
<sequence>MGAQASSRTVDTGSESLRLHLAMNSSGYAKLLQSVECWSAPTAAALFYIDLCQLRSVNRLASPHVADQLVADVARCLKGWAGRDGLSTRLWSDEFVAIKTLDHAQQAAEEAKGLRDALTTLSYTGSHGASSLAVSIGVVPLRRPYEWPVLLAHAEDSCEQAKRRGLNQIHFHNGSQPLPQMRANSDAVSEFRRLLESDSLSLHPQPLIDIRNRTPRIAKAEFLLRIERGPNSWSPPPPGMIESLELHGLSTELDEFSSRRLLNWIDDHRPVLERLDSVSFNLSASSFIDGLFMTQLYDEVRHAHVPPGKLSIEITETAAIKHLNVAAEAILEFNRLGCRFSLDDFGAGLCSFGYLHTLPVDEVKIDGRFIRELATSSVSEKIVRAIYQVARATGKTTVAEFVDEAAKLAVLQDIGFDYAQGWLFYPAVTPETFIDLVMVERRVAMR</sequence>
<organism evidence="3 4">
    <name type="scientific">Hydrocarboniphaga effusa AP103</name>
    <dbReference type="NCBI Taxonomy" id="1172194"/>
    <lineage>
        <taxon>Bacteria</taxon>
        <taxon>Pseudomonadati</taxon>
        <taxon>Pseudomonadota</taxon>
        <taxon>Gammaproteobacteria</taxon>
        <taxon>Nevskiales</taxon>
        <taxon>Nevskiaceae</taxon>
        <taxon>Hydrocarboniphaga</taxon>
    </lineage>
</organism>
<name>I8HZY1_9GAMM</name>
<protein>
    <recommendedName>
        <fullName evidence="5">Diguanylate cyclase/phosphodiesterase</fullName>
    </recommendedName>
</protein>
<dbReference type="InterPro" id="IPR035919">
    <property type="entry name" value="EAL_sf"/>
</dbReference>
<dbReference type="InterPro" id="IPR001633">
    <property type="entry name" value="EAL_dom"/>
</dbReference>
<evidence type="ECO:0008006" key="5">
    <source>
        <dbReference type="Google" id="ProtNLM"/>
    </source>
</evidence>
<evidence type="ECO:0000313" key="3">
    <source>
        <dbReference type="EMBL" id="EIT69236.1"/>
    </source>
</evidence>
<dbReference type="CDD" id="cd01948">
    <property type="entry name" value="EAL"/>
    <property type="match status" value="1"/>
</dbReference>
<dbReference type="PANTHER" id="PTHR33121">
    <property type="entry name" value="CYCLIC DI-GMP PHOSPHODIESTERASE PDEF"/>
    <property type="match status" value="1"/>
</dbReference>
<dbReference type="Gene3D" id="3.30.70.270">
    <property type="match status" value="1"/>
</dbReference>
<feature type="domain" description="GGDEF" evidence="2">
    <location>
        <begin position="42"/>
        <end position="174"/>
    </location>
</feature>
<dbReference type="AlphaFoldDB" id="I8HZY1"/>
<dbReference type="PANTHER" id="PTHR33121:SF23">
    <property type="entry name" value="CYCLIC DI-GMP PHOSPHODIESTERASE PDEB"/>
    <property type="match status" value="1"/>
</dbReference>
<accession>I8HZY1</accession>
<evidence type="ECO:0000313" key="4">
    <source>
        <dbReference type="Proteomes" id="UP000003704"/>
    </source>
</evidence>
<dbReference type="OrthoDB" id="9816034at2"/>
<dbReference type="Proteomes" id="UP000003704">
    <property type="component" value="Unassembled WGS sequence"/>
</dbReference>
<dbReference type="PROSITE" id="PS50883">
    <property type="entry name" value="EAL"/>
    <property type="match status" value="1"/>
</dbReference>